<dbReference type="InterPro" id="IPR026022">
    <property type="entry name" value="PhoU_dom"/>
</dbReference>
<dbReference type="GO" id="GO:0030643">
    <property type="term" value="P:intracellular phosphate ion homeostasis"/>
    <property type="evidence" value="ECO:0007669"/>
    <property type="project" value="InterPro"/>
</dbReference>
<comment type="subunit">
    <text evidence="3">Homodimer.</text>
</comment>
<dbReference type="GO" id="GO:0045936">
    <property type="term" value="P:negative regulation of phosphate metabolic process"/>
    <property type="evidence" value="ECO:0007669"/>
    <property type="project" value="InterPro"/>
</dbReference>
<comment type="subcellular location">
    <subcellularLocation>
        <location evidence="1">Cytoplasm</location>
    </subcellularLocation>
</comment>
<evidence type="ECO:0000256" key="1">
    <source>
        <dbReference type="ARBA" id="ARBA00004496"/>
    </source>
</evidence>
<feature type="domain" description="PhoU" evidence="7">
    <location>
        <begin position="18"/>
        <end position="104"/>
    </location>
</feature>
<comment type="caution">
    <text evidence="8">The sequence shown here is derived from an EMBL/GenBank/DDBJ whole genome shotgun (WGS) entry which is preliminary data.</text>
</comment>
<evidence type="ECO:0000256" key="6">
    <source>
        <dbReference type="ARBA" id="ARBA00022592"/>
    </source>
</evidence>
<evidence type="ECO:0000256" key="4">
    <source>
        <dbReference type="ARBA" id="ARBA00022448"/>
    </source>
</evidence>
<evidence type="ECO:0000256" key="3">
    <source>
        <dbReference type="ARBA" id="ARBA00011738"/>
    </source>
</evidence>
<dbReference type="NCBIfam" id="TIGR02135">
    <property type="entry name" value="phoU_full"/>
    <property type="match status" value="1"/>
</dbReference>
<evidence type="ECO:0000259" key="7">
    <source>
        <dbReference type="Pfam" id="PF01895"/>
    </source>
</evidence>
<name>A0A848DKS0_9PSEU</name>
<proteinExistence type="inferred from homology"/>
<gene>
    <name evidence="8" type="primary">phoU</name>
    <name evidence="8" type="ORF">HF519_17230</name>
</gene>
<reference evidence="8 9" key="1">
    <citation type="submission" date="2020-04" db="EMBL/GenBank/DDBJ databases">
        <authorList>
            <person name="Klaysubun C."/>
            <person name="Duangmal K."/>
            <person name="Lipun K."/>
        </authorList>
    </citation>
    <scope>NUCLEOTIDE SEQUENCE [LARGE SCALE GENOMIC DNA]</scope>
    <source>
        <strain evidence="8 9">DSM 45300</strain>
    </source>
</reference>
<dbReference type="GO" id="GO:0006817">
    <property type="term" value="P:phosphate ion transport"/>
    <property type="evidence" value="ECO:0007669"/>
    <property type="project" value="UniProtKB-KW"/>
</dbReference>
<dbReference type="PANTHER" id="PTHR42930">
    <property type="entry name" value="PHOSPHATE-SPECIFIC TRANSPORT SYSTEM ACCESSORY PROTEIN PHOU"/>
    <property type="match status" value="1"/>
</dbReference>
<keyword evidence="9" id="KW-1185">Reference proteome</keyword>
<dbReference type="PANTHER" id="PTHR42930:SF3">
    <property type="entry name" value="PHOSPHATE-SPECIFIC TRANSPORT SYSTEM ACCESSORY PROTEIN PHOU"/>
    <property type="match status" value="1"/>
</dbReference>
<evidence type="ECO:0000256" key="2">
    <source>
        <dbReference type="ARBA" id="ARBA00008107"/>
    </source>
</evidence>
<dbReference type="EMBL" id="JAAXKZ010000063">
    <property type="protein sequence ID" value="NMH93282.1"/>
    <property type="molecule type" value="Genomic_DNA"/>
</dbReference>
<sequence length="214" mass="23419">MRVAFGGELEQLGVDLAAMCRLAGDAMEQATRALVGADLALAERVIAGDSELDVLRARCEDRAFSLLASQTSVARDLRLLVSGIQAAEKIERMGDLARHVAEIVRRRHPQPAVPPELCGTFAEMGRLAVHAARAIEHTIANPLQSQLVERERADDRTDELHRGLLTAVSRKDSPYPVQTGVDVALLSRFFERFADQAVAVTRRLDFVVTGTTPR</sequence>
<dbReference type="RefSeq" id="WP_169413984.1">
    <property type="nucleotide sequence ID" value="NZ_JAAXKZ010000063.1"/>
</dbReference>
<evidence type="ECO:0000313" key="9">
    <source>
        <dbReference type="Proteomes" id="UP000586918"/>
    </source>
</evidence>
<organism evidence="8 9">
    <name type="scientific">Pseudonocardia bannensis</name>
    <dbReference type="NCBI Taxonomy" id="630973"/>
    <lineage>
        <taxon>Bacteria</taxon>
        <taxon>Bacillati</taxon>
        <taxon>Actinomycetota</taxon>
        <taxon>Actinomycetes</taxon>
        <taxon>Pseudonocardiales</taxon>
        <taxon>Pseudonocardiaceae</taxon>
        <taxon>Pseudonocardia</taxon>
    </lineage>
</organism>
<dbReference type="FunFam" id="1.20.58.220:FF:000004">
    <property type="entry name" value="Phosphate-specific transport system accessory protein PhoU"/>
    <property type="match status" value="1"/>
</dbReference>
<dbReference type="SUPFAM" id="SSF109755">
    <property type="entry name" value="PhoU-like"/>
    <property type="match status" value="1"/>
</dbReference>
<dbReference type="Gene3D" id="1.20.58.220">
    <property type="entry name" value="Phosphate transport system protein phou homolog 2, domain 2"/>
    <property type="match status" value="1"/>
</dbReference>
<dbReference type="InterPro" id="IPR038078">
    <property type="entry name" value="PhoU-like_sf"/>
</dbReference>
<dbReference type="Pfam" id="PF01895">
    <property type="entry name" value="PhoU"/>
    <property type="match status" value="1"/>
</dbReference>
<keyword evidence="4" id="KW-0813">Transport</keyword>
<dbReference type="InterPro" id="IPR028366">
    <property type="entry name" value="PhoU"/>
</dbReference>
<accession>A0A848DKS0</accession>
<keyword evidence="6" id="KW-0592">Phosphate transport</keyword>
<keyword evidence="5" id="KW-0963">Cytoplasm</keyword>
<dbReference type="GO" id="GO:0005737">
    <property type="term" value="C:cytoplasm"/>
    <property type="evidence" value="ECO:0007669"/>
    <property type="project" value="UniProtKB-SubCell"/>
</dbReference>
<protein>
    <submittedName>
        <fullName evidence="8">Phosphate signaling complex protein PhoU</fullName>
    </submittedName>
</protein>
<evidence type="ECO:0000256" key="5">
    <source>
        <dbReference type="ARBA" id="ARBA00022490"/>
    </source>
</evidence>
<dbReference type="Proteomes" id="UP000586918">
    <property type="component" value="Unassembled WGS sequence"/>
</dbReference>
<evidence type="ECO:0000313" key="8">
    <source>
        <dbReference type="EMBL" id="NMH93282.1"/>
    </source>
</evidence>
<dbReference type="AlphaFoldDB" id="A0A848DKS0"/>
<comment type="similarity">
    <text evidence="2">Belongs to the PhoU family.</text>
</comment>